<feature type="domain" description="Endonuclease/exonuclease/phosphatase" evidence="3">
    <location>
        <begin position="437"/>
        <end position="654"/>
    </location>
</feature>
<dbReference type="Gene3D" id="3.60.10.10">
    <property type="entry name" value="Endonuclease/exonuclease/phosphatase"/>
    <property type="match status" value="1"/>
</dbReference>
<reference evidence="4" key="1">
    <citation type="submission" date="2014-09" db="EMBL/GenBank/DDBJ databases">
        <title>Genome sequence of the luminous mushroom Mycena chlorophos for searching fungal bioluminescence genes.</title>
        <authorList>
            <person name="Tanaka Y."/>
            <person name="Kasuga D."/>
            <person name="Oba Y."/>
            <person name="Hase S."/>
            <person name="Sato K."/>
            <person name="Oba Y."/>
            <person name="Sakakibara Y."/>
        </authorList>
    </citation>
    <scope>NUCLEOTIDE SEQUENCE</scope>
</reference>
<dbReference type="InterPro" id="IPR036397">
    <property type="entry name" value="RNaseH_sf"/>
</dbReference>
<feature type="compositionally biased region" description="Polar residues" evidence="1">
    <location>
        <begin position="1"/>
        <end position="17"/>
    </location>
</feature>
<dbReference type="PANTHER" id="PTHR19446">
    <property type="entry name" value="REVERSE TRANSCRIPTASES"/>
    <property type="match status" value="1"/>
</dbReference>
<sequence>MTTSVDTSASSGTQSTAVVPFVASPLPAALFNVSNEEEASNPAVPASEEESEAAAGSSNARMTVADMAEKDDGKGDATDTEDTAPKPTATKKATRATRSVTGPTDAPVAASVKETYKKAGMQYPIKSSTNPAERVRANDTELKLITKVLGLEDNLAKAATELDKLSRSVNNRFADLVLTADSGSGPVNATEVDSMRHLLEKLNAEATENRARLGEVTEFLNKIAKVPTQLPSIMSTLERIQNTVKGIDAVQNNAPITVGNMNERTATLPLAKFATNGATNGSGGSPFLPSLNTSVGIDLDSDNRPNDWAHADARPAKRARHETVEDDDDIEFTAPKPANYDIYLSDVVPNAKDTPKLLGERAVKRCGMPAAALKSSQMLRHHNKVLSLRFSAAKYARQFLDIMTDKERVPAGMEKLKAQSPTSFSKNTENGCRTFLAWNIDGRLALKLADPEFVGLVTEGDIVFIQETFLREEEERTLDIPNGYEVVARARPDIPGADTVWGGVVVLVRRGIPYTVVNELSAPDIIVLDLIDMFFVGSYVLPAGSKWQEWSDVDPERRLVEALTFCAAAPRKPLLAMGDINARTGNTTPVNSPLRRLSTDDRDPDTRGRRFVRVCRDLSLVILNGTIKEANIPGALTSFQPQGATVIDYAICTHTLLDKLENGALVITRQKAWSDHAILSIEVASEEVPQVPRFPPAPPMEFPPDTDLDRMAYEAVRAGIDEESKLARLYGLVYDEGRPASVYIASAVTPRPSATRRAAAAAYWGPNSAKNTAACVPRTEKQDQARADHWSLYLAVTAADPTRTLVVYTGSEALMSTYAVAAPEQAADGWRMPHADVVEVVVQHIRARTAPLEFRYAPGGNTNARSASEEAHRALDPALADTWIDVDEFPSWPDAADEAEFSGRLPLAKDKVTYEPISKKRGRVYAIRIDLADVLDMEHNHRGRTRCDRGQRCVGLTCLTTAFRERMLFLGNLKRLLGCRSNREFWDLIRSWTDPRPVPQVLSPSAHHGSFQRRVNPPDVLPEYFNPVHYERVLEFVRSIPRRTMDRTIQRYFSEPCTEADIERVKARLRKKSPKSGKGIDAVTYAQIRSIPNDVLARLFNECLERCDAPQRWLVTILIGILKPGKPPGDTESYRMISLECCLLKVMTMVFDDRITQWAEDNNIFPDSQNGFRKGRRTDDGAFILAASIARARAQKKTLYILFGDMTNAFPYTDMPTLWTDLYTAGVSGPWFDFMRMIYARMMYATRNCPDESFASGIGLMTGDSPSPTLWNLFFADYEIKHQPGDVRLHGRVVCQVELADDNATTATSTSELQLHADDWVEWADRKRAYISIPKTEGMVMGDVPDEPPVVLIRGEPIKWVTKKKFQGIWFSNDTPNIFEHNYTENAAKARNAMNAIFALKHRIGSMPVDVGLQLYKARVDPYLTRAADISPDIDGNVKVLEEVQHEFLRRLLGVGPRSLLDPLFTETGLQRIRARRIDLALGRARYMSVIGEERSLRWALLDSLDLWALKPRPKPGWASNLANVLCALKPTPVLMYPADFLNKDRIDVIRAEVVRVTDAALQQTLDTSIKCQLLRGRTELAESGRLETVVRRKRHYLMLVLVPAHRKSLTRLLLSNHALSIETLRYGDRNFQRIPREARLCRLCLTAVEDEPHALLHCEADDALVELREAFRRDAIALDAGLFEAYQRGDAWHILRATLASRKAVARMARYVHDVFALYAAHPQYVAEGYRIR</sequence>
<dbReference type="InterPro" id="IPR005135">
    <property type="entry name" value="Endo/exonuclease/phosphatase"/>
</dbReference>
<evidence type="ECO:0000259" key="2">
    <source>
        <dbReference type="Pfam" id="PF00078"/>
    </source>
</evidence>
<organism evidence="4 5">
    <name type="scientific">Mycena chlorophos</name>
    <name type="common">Agaric fungus</name>
    <name type="synonym">Agaricus chlorophos</name>
    <dbReference type="NCBI Taxonomy" id="658473"/>
    <lineage>
        <taxon>Eukaryota</taxon>
        <taxon>Fungi</taxon>
        <taxon>Dikarya</taxon>
        <taxon>Basidiomycota</taxon>
        <taxon>Agaricomycotina</taxon>
        <taxon>Agaricomycetes</taxon>
        <taxon>Agaricomycetidae</taxon>
        <taxon>Agaricales</taxon>
        <taxon>Marasmiineae</taxon>
        <taxon>Mycenaceae</taxon>
        <taxon>Mycena</taxon>
    </lineage>
</organism>
<dbReference type="InterPro" id="IPR000477">
    <property type="entry name" value="RT_dom"/>
</dbReference>
<dbReference type="EMBL" id="DF848626">
    <property type="protein sequence ID" value="GAT54355.1"/>
    <property type="molecule type" value="Genomic_DNA"/>
</dbReference>
<dbReference type="Pfam" id="PF00078">
    <property type="entry name" value="RVT_1"/>
    <property type="match status" value="1"/>
</dbReference>
<evidence type="ECO:0000313" key="5">
    <source>
        <dbReference type="Proteomes" id="UP000815677"/>
    </source>
</evidence>
<protein>
    <recommendedName>
        <fullName evidence="6">Reverse transcriptase domain-containing protein</fullName>
    </recommendedName>
</protein>
<name>A0ABQ0LTF9_MYCCL</name>
<feature type="region of interest" description="Disordered" evidence="1">
    <location>
        <begin position="33"/>
        <end position="105"/>
    </location>
</feature>
<proteinExistence type="predicted"/>
<evidence type="ECO:0000256" key="1">
    <source>
        <dbReference type="SAM" id="MobiDB-lite"/>
    </source>
</evidence>
<evidence type="ECO:0000259" key="3">
    <source>
        <dbReference type="Pfam" id="PF03372"/>
    </source>
</evidence>
<dbReference type="Proteomes" id="UP000815677">
    <property type="component" value="Unassembled WGS sequence"/>
</dbReference>
<dbReference type="CDD" id="cd01650">
    <property type="entry name" value="RT_nLTR_like"/>
    <property type="match status" value="1"/>
</dbReference>
<keyword evidence="5" id="KW-1185">Reference proteome</keyword>
<evidence type="ECO:0000313" key="4">
    <source>
        <dbReference type="EMBL" id="GAT54355.1"/>
    </source>
</evidence>
<dbReference type="Gene3D" id="3.30.420.10">
    <property type="entry name" value="Ribonuclease H-like superfamily/Ribonuclease H"/>
    <property type="match status" value="1"/>
</dbReference>
<evidence type="ECO:0008006" key="6">
    <source>
        <dbReference type="Google" id="ProtNLM"/>
    </source>
</evidence>
<feature type="domain" description="Reverse transcriptase" evidence="2">
    <location>
        <begin position="1125"/>
        <end position="1354"/>
    </location>
</feature>
<gene>
    <name evidence="4" type="ORF">MCHLO_11219</name>
</gene>
<accession>A0ABQ0LTF9</accession>
<dbReference type="SUPFAM" id="SSF56219">
    <property type="entry name" value="DNase I-like"/>
    <property type="match status" value="1"/>
</dbReference>
<feature type="region of interest" description="Disordered" evidence="1">
    <location>
        <begin position="1"/>
        <end position="20"/>
    </location>
</feature>
<feature type="compositionally biased region" description="Basic and acidic residues" evidence="1">
    <location>
        <begin position="67"/>
        <end position="77"/>
    </location>
</feature>
<dbReference type="Pfam" id="PF03372">
    <property type="entry name" value="Exo_endo_phos"/>
    <property type="match status" value="1"/>
</dbReference>
<dbReference type="InterPro" id="IPR036691">
    <property type="entry name" value="Endo/exonu/phosph_ase_sf"/>
</dbReference>